<feature type="compositionally biased region" description="Polar residues" evidence="1">
    <location>
        <begin position="207"/>
        <end position="217"/>
    </location>
</feature>
<dbReference type="AlphaFoldDB" id="A0ABD2QK96"/>
<proteinExistence type="predicted"/>
<feature type="region of interest" description="Disordered" evidence="1">
    <location>
        <begin position="207"/>
        <end position="233"/>
    </location>
</feature>
<evidence type="ECO:0000313" key="3">
    <source>
        <dbReference type="Proteomes" id="UP001626550"/>
    </source>
</evidence>
<protein>
    <submittedName>
        <fullName evidence="2">Caspase recruitment domain, member 6</fullName>
    </submittedName>
</protein>
<gene>
    <name evidence="2" type="primary">CHAMP1_2</name>
    <name evidence="2" type="ORF">Ciccas_001404</name>
</gene>
<dbReference type="Proteomes" id="UP001626550">
    <property type="component" value="Unassembled WGS sequence"/>
</dbReference>
<organism evidence="2 3">
    <name type="scientific">Cichlidogyrus casuarinus</name>
    <dbReference type="NCBI Taxonomy" id="1844966"/>
    <lineage>
        <taxon>Eukaryota</taxon>
        <taxon>Metazoa</taxon>
        <taxon>Spiralia</taxon>
        <taxon>Lophotrochozoa</taxon>
        <taxon>Platyhelminthes</taxon>
        <taxon>Monogenea</taxon>
        <taxon>Monopisthocotylea</taxon>
        <taxon>Dactylogyridea</taxon>
        <taxon>Ancyrocephalidae</taxon>
        <taxon>Cichlidogyrus</taxon>
    </lineage>
</organism>
<accession>A0ABD2QK96</accession>
<dbReference type="EMBL" id="JBJKFK010000090">
    <property type="protein sequence ID" value="KAL3319924.1"/>
    <property type="molecule type" value="Genomic_DNA"/>
</dbReference>
<feature type="compositionally biased region" description="Basic and acidic residues" evidence="1">
    <location>
        <begin position="133"/>
        <end position="143"/>
    </location>
</feature>
<evidence type="ECO:0000256" key="1">
    <source>
        <dbReference type="SAM" id="MobiDB-lite"/>
    </source>
</evidence>
<feature type="compositionally biased region" description="Basic and acidic residues" evidence="1">
    <location>
        <begin position="40"/>
        <end position="98"/>
    </location>
</feature>
<sequence>MFFVLQPDKTEPKKMPPPAKADAKTLAKQPKANKTAEVPQPEKQKTSEKKKEKTPDPPKQKEKTPDPPKQKEKTPDPPKQKEKTPDPPKQKEKTPDLPEEREDIATDLPPEQKEKTPEVVAQTPLLEFVAEPVQKESSPEKTPELICSPKQMKPEWEKMGQVTEELELLPATVTCDLVPDSLLTAHSPKGVNGLSCDLLPDVAVSSSVDNRQQNPGTPLSPAPSADSLNSEASVDSVLKQPINPFDLPQQQQQQHFPDTNPFAQEVSEKVCDSLVAELLGPSNGHCTTDKNGLELGDMPSADLLPAEELSSKKLDSSTGFVAAEFDPFKEWGQPQHLPPVLASEVTDKRAAAAPKAVKSEPAQSLGAGGSIFLDVLFVPGFLARVPSVLAVEFFSHVRARLYVLAGEALDPLIGGSFSSPQLVATDEPNDWVRWLRSPVQGDTGVSSEERLQKAGFTVAPAANLQDIEMSVPGQETIKCLGTKFGF</sequence>
<evidence type="ECO:0000313" key="2">
    <source>
        <dbReference type="EMBL" id="KAL3319924.1"/>
    </source>
</evidence>
<keyword evidence="3" id="KW-1185">Reference proteome</keyword>
<name>A0ABD2QK96_9PLAT</name>
<feature type="region of interest" description="Disordered" evidence="1">
    <location>
        <begin position="1"/>
        <end position="152"/>
    </location>
</feature>
<reference evidence="2 3" key="1">
    <citation type="submission" date="2024-11" db="EMBL/GenBank/DDBJ databases">
        <title>Adaptive evolution of stress response genes in parasites aligns with host niche diversity.</title>
        <authorList>
            <person name="Hahn C."/>
            <person name="Resl P."/>
        </authorList>
    </citation>
    <scope>NUCLEOTIDE SEQUENCE [LARGE SCALE GENOMIC DNA]</scope>
    <source>
        <strain evidence="2">EGGRZ-B1_66</strain>
        <tissue evidence="2">Body</tissue>
    </source>
</reference>
<comment type="caution">
    <text evidence="2">The sequence shown here is derived from an EMBL/GenBank/DDBJ whole genome shotgun (WGS) entry which is preliminary data.</text>
</comment>